<dbReference type="Proteomes" id="UP000466345">
    <property type="component" value="Unassembled WGS sequence"/>
</dbReference>
<dbReference type="PANTHER" id="PTHR42986">
    <property type="entry name" value="BENZALDEHYDE DEHYDROGENASE YFMT"/>
    <property type="match status" value="1"/>
</dbReference>
<accession>A0A7K0CBM2</accession>
<dbReference type="CDD" id="cd00051">
    <property type="entry name" value="EFh"/>
    <property type="match status" value="1"/>
</dbReference>
<dbReference type="AlphaFoldDB" id="A0A7K0CBM2"/>
<dbReference type="EMBL" id="WEGJ01000002">
    <property type="protein sequence ID" value="MQY10857.1"/>
    <property type="molecule type" value="Genomic_DNA"/>
</dbReference>
<dbReference type="Pfam" id="PF13405">
    <property type="entry name" value="EF-hand_6"/>
    <property type="match status" value="1"/>
</dbReference>
<dbReference type="Gene3D" id="3.40.605.10">
    <property type="entry name" value="Aldehyde Dehydrogenase, Chain A, domain 1"/>
    <property type="match status" value="1"/>
</dbReference>
<comment type="similarity">
    <text evidence="1 5">Belongs to the aldehyde dehydrogenase family.</text>
</comment>
<dbReference type="Pfam" id="PF13202">
    <property type="entry name" value="EF-hand_5"/>
    <property type="match status" value="1"/>
</dbReference>
<dbReference type="Gene3D" id="1.10.238.10">
    <property type="entry name" value="EF-hand"/>
    <property type="match status" value="1"/>
</dbReference>
<evidence type="ECO:0000256" key="5">
    <source>
        <dbReference type="RuleBase" id="RU003345"/>
    </source>
</evidence>
<keyword evidence="9" id="KW-1185">Reference proteome</keyword>
<keyword evidence="2 5" id="KW-0560">Oxidoreductase</keyword>
<dbReference type="Gene3D" id="3.40.309.10">
    <property type="entry name" value="Aldehyde Dehydrogenase, Chain A, domain 2"/>
    <property type="match status" value="1"/>
</dbReference>
<dbReference type="PANTHER" id="PTHR42986:SF1">
    <property type="entry name" value="BENZALDEHYDE DEHYDROGENASE YFMT"/>
    <property type="match status" value="1"/>
</dbReference>
<dbReference type="SUPFAM" id="SSF47473">
    <property type="entry name" value="EF-hand"/>
    <property type="match status" value="1"/>
</dbReference>
<dbReference type="SUPFAM" id="SSF53720">
    <property type="entry name" value="ALDH-like"/>
    <property type="match status" value="1"/>
</dbReference>
<evidence type="ECO:0000256" key="4">
    <source>
        <dbReference type="PROSITE-ProRule" id="PRU10007"/>
    </source>
</evidence>
<dbReference type="InterPro" id="IPR015590">
    <property type="entry name" value="Aldehyde_DH_dom"/>
</dbReference>
<evidence type="ECO:0000256" key="6">
    <source>
        <dbReference type="SAM" id="MobiDB-lite"/>
    </source>
</evidence>
<keyword evidence="3" id="KW-0520">NAD</keyword>
<comment type="caution">
    <text evidence="8">The sequence shown here is derived from an EMBL/GenBank/DDBJ whole genome shotgun (WGS) entry which is preliminary data.</text>
</comment>
<feature type="domain" description="EF-hand" evidence="7">
    <location>
        <begin position="693"/>
        <end position="728"/>
    </location>
</feature>
<dbReference type="GO" id="GO:0043824">
    <property type="term" value="F:succinylglutamate-semialdehyde dehydrogenase activity"/>
    <property type="evidence" value="ECO:0007669"/>
    <property type="project" value="UniProtKB-EC"/>
</dbReference>
<feature type="region of interest" description="Disordered" evidence="6">
    <location>
        <begin position="535"/>
        <end position="557"/>
    </location>
</feature>
<dbReference type="RefSeq" id="WP_323377059.1">
    <property type="nucleotide sequence ID" value="NZ_WEGJ01000002.1"/>
</dbReference>
<dbReference type="Pfam" id="PF00171">
    <property type="entry name" value="Aldedh"/>
    <property type="match status" value="1"/>
</dbReference>
<dbReference type="InterPro" id="IPR029510">
    <property type="entry name" value="Ald_DH_CS_GLU"/>
</dbReference>
<dbReference type="InterPro" id="IPR011992">
    <property type="entry name" value="EF-hand-dom_pair"/>
</dbReference>
<sequence>MLDSYAVLIGSERQPGGGWVHWPRASALLRAPYDTMALKARLDCGDAAASDLADVRLAGRVALSTPEQGTAALRLARRAGGEWRRVPLERRLAFVEAVYDAMCERADDVVDVLVAEGHPVRVARWELTVVLSMIHPESLVHARQTLEWCTEWAGRRVSLVRKPDGVVGLNAARNAGFLSSALGALVLAAGNALIVNAPPTAPLAVAFLYHELVAPLLDRHGAPPGTLGVLCAPSRPTVKQWLESPDCDDIFYYGPARHGARLEAECLEHGKKPVLELSGNDAMVVWRDADLEGAATAAAERYFGSGQLCIAPKFVVVHPEVADEFTTLLHHRVAGLRVGPPEDPDVVLSAVVKRGDCLDVLRDAVEQGAEHLCGGELVDVYDKVTSRGPFVRPVLLRVHGLATARRMGAVRDETFFPLMCVVVPDRATPEHLLAEILEFVDSNRYGLRNSLWARDPHVIERFCDIGNGGVLKVNDSHVGCLPALPTVGGTGLSGGTFGEANLPYLRTTRLQGISVTVDPSRTRVFDHQAAVRAVTGPPGAHRRPGSTEHGTNDEGERTHMTTDALLDQKIDTCFGHIDADGNGSLDREDLFTLGARLLAAFGEAATSPKGTRLMNGMVTFWDAVAAAADADGDGRLTPEEYRTGMKGAFITSGEGFSQAFRPMLEAVCLLLDTDGDGGVDEKEFQVWQEVFRTAPQDRAAAFRALDTDGSGRLTVDELLTAMRQYYTSNDPSAPGNVLYGPLN</sequence>
<dbReference type="PROSITE" id="PS00018">
    <property type="entry name" value="EF_HAND_1"/>
    <property type="match status" value="3"/>
</dbReference>
<proteinExistence type="inferred from homology"/>
<feature type="active site" evidence="4">
    <location>
        <position position="276"/>
    </location>
</feature>
<dbReference type="EC" id="1.2.1.71" evidence="8"/>
<reference evidence="8 9" key="1">
    <citation type="submission" date="2019-10" db="EMBL/GenBank/DDBJ databases">
        <title>Streptomyces smaragdinus sp. nov. and Streptomyces fabii sp. nov., isolated from the gut of fungus growing-termite Macrotermes natalensis.</title>
        <authorList>
            <person name="Schwitalla J."/>
            <person name="Benndorf R."/>
            <person name="Martin K."/>
            <person name="De Beer W."/>
            <person name="Kaster A.-K."/>
            <person name="Vollmers J."/>
            <person name="Poulsen M."/>
            <person name="Beemelmanns C."/>
        </authorList>
    </citation>
    <scope>NUCLEOTIDE SEQUENCE [LARGE SCALE GENOMIC DNA]</scope>
    <source>
        <strain evidence="8 9">RB5</strain>
    </source>
</reference>
<evidence type="ECO:0000256" key="1">
    <source>
        <dbReference type="ARBA" id="ARBA00009986"/>
    </source>
</evidence>
<dbReference type="InterPro" id="IPR016161">
    <property type="entry name" value="Ald_DH/histidinol_DH"/>
</dbReference>
<dbReference type="SMART" id="SM00054">
    <property type="entry name" value="EFh"/>
    <property type="match status" value="4"/>
</dbReference>
<dbReference type="InterPro" id="IPR016163">
    <property type="entry name" value="Ald_DH_C"/>
</dbReference>
<protein>
    <submittedName>
        <fullName evidence="8">N-succinylglutamate 5-semialdehyde dehydrogenase</fullName>
        <ecNumber evidence="8">1.2.1.71</ecNumber>
    </submittedName>
</protein>
<evidence type="ECO:0000256" key="3">
    <source>
        <dbReference type="ARBA" id="ARBA00023027"/>
    </source>
</evidence>
<gene>
    <name evidence="8" type="primary">astD_1</name>
    <name evidence="8" type="ORF">SRB5_09700</name>
</gene>
<feature type="domain" description="EF-hand" evidence="7">
    <location>
        <begin position="565"/>
        <end position="600"/>
    </location>
</feature>
<organism evidence="8 9">
    <name type="scientific">Streptomyces smaragdinus</name>
    <dbReference type="NCBI Taxonomy" id="2585196"/>
    <lineage>
        <taxon>Bacteria</taxon>
        <taxon>Bacillati</taxon>
        <taxon>Actinomycetota</taxon>
        <taxon>Actinomycetes</taxon>
        <taxon>Kitasatosporales</taxon>
        <taxon>Streptomycetaceae</taxon>
        <taxon>Streptomyces</taxon>
    </lineage>
</organism>
<dbReference type="InterPro" id="IPR018247">
    <property type="entry name" value="EF_Hand_1_Ca_BS"/>
</dbReference>
<dbReference type="PROSITE" id="PS00687">
    <property type="entry name" value="ALDEHYDE_DEHYDR_GLU"/>
    <property type="match status" value="1"/>
</dbReference>
<evidence type="ECO:0000259" key="7">
    <source>
        <dbReference type="PROSITE" id="PS50222"/>
    </source>
</evidence>
<name>A0A7K0CBM2_9ACTN</name>
<evidence type="ECO:0000256" key="2">
    <source>
        <dbReference type="ARBA" id="ARBA00023002"/>
    </source>
</evidence>
<dbReference type="PROSITE" id="PS50222">
    <property type="entry name" value="EF_HAND_2"/>
    <property type="match status" value="3"/>
</dbReference>
<dbReference type="InterPro" id="IPR002048">
    <property type="entry name" value="EF_hand_dom"/>
</dbReference>
<evidence type="ECO:0000313" key="9">
    <source>
        <dbReference type="Proteomes" id="UP000466345"/>
    </source>
</evidence>
<feature type="domain" description="EF-hand" evidence="7">
    <location>
        <begin position="616"/>
        <end position="651"/>
    </location>
</feature>
<dbReference type="GO" id="GO:0005509">
    <property type="term" value="F:calcium ion binding"/>
    <property type="evidence" value="ECO:0007669"/>
    <property type="project" value="InterPro"/>
</dbReference>
<evidence type="ECO:0000313" key="8">
    <source>
        <dbReference type="EMBL" id="MQY10857.1"/>
    </source>
</evidence>
<dbReference type="InterPro" id="IPR016162">
    <property type="entry name" value="Ald_DH_N"/>
</dbReference>